<dbReference type="Proteomes" id="UP000186230">
    <property type="component" value="Chromosome"/>
</dbReference>
<sequence>MLWDYGRLFHILPKLKRHDTIHLKKTLQALPLSKTKFRLQKKNKEVLLLANIAIIAVGIVVVLRALTVLTGSPIVKTYH</sequence>
<keyword evidence="2" id="KW-1185">Reference proteome</keyword>
<name>A0A1L7I599_9FLAO</name>
<organism evidence="1 2">
    <name type="scientific">Christiangramia flava JLT2011</name>
    <dbReference type="NCBI Taxonomy" id="1229726"/>
    <lineage>
        <taxon>Bacteria</taxon>
        <taxon>Pseudomonadati</taxon>
        <taxon>Bacteroidota</taxon>
        <taxon>Flavobacteriia</taxon>
        <taxon>Flavobacteriales</taxon>
        <taxon>Flavobacteriaceae</taxon>
        <taxon>Christiangramia</taxon>
    </lineage>
</organism>
<reference evidence="1 2" key="1">
    <citation type="submission" date="2016-07" db="EMBL/GenBank/DDBJ databases">
        <title>Multi-omics approach to identify versatile polysaccharide utilization systems of a marine flavobacterium Gramella flava.</title>
        <authorList>
            <person name="Tang K."/>
        </authorList>
    </citation>
    <scope>NUCLEOTIDE SEQUENCE [LARGE SCALE GENOMIC DNA]</scope>
    <source>
        <strain evidence="1 2">JLT2011</strain>
    </source>
</reference>
<gene>
    <name evidence="1" type="ORF">GRFL_1548</name>
</gene>
<dbReference type="AlphaFoldDB" id="A0A1L7I599"/>
<evidence type="ECO:0000313" key="2">
    <source>
        <dbReference type="Proteomes" id="UP000186230"/>
    </source>
</evidence>
<dbReference type="STRING" id="1229726.GRFL_1548"/>
<proteinExistence type="predicted"/>
<accession>A0A1L7I599</accession>
<evidence type="ECO:0000313" key="1">
    <source>
        <dbReference type="EMBL" id="APU68272.1"/>
    </source>
</evidence>
<dbReference type="EMBL" id="CP016359">
    <property type="protein sequence ID" value="APU68272.1"/>
    <property type="molecule type" value="Genomic_DNA"/>
</dbReference>
<protein>
    <submittedName>
        <fullName evidence="1">Uncharacterized protein</fullName>
    </submittedName>
</protein>
<dbReference type="KEGG" id="gfl:GRFL_1548"/>